<feature type="transmembrane region" description="Helical" evidence="1">
    <location>
        <begin position="97"/>
        <end position="118"/>
    </location>
</feature>
<feature type="domain" description="Protein FecR C-terminal" evidence="3">
    <location>
        <begin position="269"/>
        <end position="336"/>
    </location>
</feature>
<keyword evidence="5" id="KW-1185">Reference proteome</keyword>
<dbReference type="Gene3D" id="3.55.50.30">
    <property type="match status" value="1"/>
</dbReference>
<dbReference type="Pfam" id="PF16344">
    <property type="entry name" value="FecR_C"/>
    <property type="match status" value="1"/>
</dbReference>
<evidence type="ECO:0000313" key="5">
    <source>
        <dbReference type="Proteomes" id="UP000253410"/>
    </source>
</evidence>
<keyword evidence="1" id="KW-1133">Transmembrane helix</keyword>
<sequence>MKQHQTVESYLAYEADDFLADEYFQEWVKYNHPETAMFWQRLQEQHPEKKEAIQDAFELLNRMRFKTHIPDESRTRRIWENIDTHTRKDNIRGINQYYKKMLAAASILLLLALGFWQWRKTPFIYQHTGSGEVTRVSLPDHSEVVLNANSQLKYAGNFGTQSKRELWIEGEAFFAVAHVTDENGVLRPFVVHSADLDVWVTGTAFNVYARHELTRVVLNHGSVTVQFKDNRQAARKLQPGQMLEYGGTQKELLLQPVDTLLHTAWRQQRFIFANTTLKEAALIIEDYFGCKVVFKDQELASYRITAEINAPSIAMMDTLLSKALNIRVTKEGNMLILQKRP</sequence>
<dbReference type="InterPro" id="IPR006860">
    <property type="entry name" value="FecR"/>
</dbReference>
<dbReference type="PANTHER" id="PTHR30273">
    <property type="entry name" value="PERIPLASMIC SIGNAL SENSOR AND SIGMA FACTOR ACTIVATOR FECR-RELATED"/>
    <property type="match status" value="1"/>
</dbReference>
<gene>
    <name evidence="4" type="ORF">DF182_31905</name>
</gene>
<protein>
    <submittedName>
        <fullName evidence="4">Uncharacterized protein</fullName>
    </submittedName>
</protein>
<dbReference type="AlphaFoldDB" id="A0A365XP84"/>
<feature type="domain" description="FecR protein" evidence="2">
    <location>
        <begin position="127"/>
        <end position="223"/>
    </location>
</feature>
<keyword evidence="1" id="KW-0812">Transmembrane</keyword>
<dbReference type="EMBL" id="QFFJ01000003">
    <property type="protein sequence ID" value="RBL88127.1"/>
    <property type="molecule type" value="Genomic_DNA"/>
</dbReference>
<dbReference type="InterPro" id="IPR012373">
    <property type="entry name" value="Ferrdict_sens_TM"/>
</dbReference>
<dbReference type="Proteomes" id="UP000253410">
    <property type="component" value="Unassembled WGS sequence"/>
</dbReference>
<evidence type="ECO:0000259" key="2">
    <source>
        <dbReference type="Pfam" id="PF04773"/>
    </source>
</evidence>
<organism evidence="4 5">
    <name type="scientific">Chitinophaga flava</name>
    <dbReference type="NCBI Taxonomy" id="2259036"/>
    <lineage>
        <taxon>Bacteria</taxon>
        <taxon>Pseudomonadati</taxon>
        <taxon>Bacteroidota</taxon>
        <taxon>Chitinophagia</taxon>
        <taxon>Chitinophagales</taxon>
        <taxon>Chitinophagaceae</taxon>
        <taxon>Chitinophaga</taxon>
    </lineage>
</organism>
<dbReference type="PIRSF" id="PIRSF018266">
    <property type="entry name" value="FecR"/>
    <property type="match status" value="1"/>
</dbReference>
<evidence type="ECO:0000313" key="4">
    <source>
        <dbReference type="EMBL" id="RBL88127.1"/>
    </source>
</evidence>
<proteinExistence type="predicted"/>
<dbReference type="Pfam" id="PF04773">
    <property type="entry name" value="FecR"/>
    <property type="match status" value="1"/>
</dbReference>
<dbReference type="PANTHER" id="PTHR30273:SF2">
    <property type="entry name" value="PROTEIN FECR"/>
    <property type="match status" value="1"/>
</dbReference>
<evidence type="ECO:0000256" key="1">
    <source>
        <dbReference type="SAM" id="Phobius"/>
    </source>
</evidence>
<keyword evidence="1" id="KW-0472">Membrane</keyword>
<evidence type="ECO:0000259" key="3">
    <source>
        <dbReference type="Pfam" id="PF16344"/>
    </source>
</evidence>
<dbReference type="RefSeq" id="WP_113619954.1">
    <property type="nucleotide sequence ID" value="NZ_QFFJ01000003.1"/>
</dbReference>
<name>A0A365XP84_9BACT</name>
<dbReference type="GO" id="GO:0016989">
    <property type="term" value="F:sigma factor antagonist activity"/>
    <property type="evidence" value="ECO:0007669"/>
    <property type="project" value="TreeGrafter"/>
</dbReference>
<reference evidence="4 5" key="1">
    <citation type="submission" date="2018-05" db="EMBL/GenBank/DDBJ databases">
        <title>Chitinophaga sp. K3CV102501T nov., isolated from isolated from a monsoon evergreen broad-leaved forest soil.</title>
        <authorList>
            <person name="Lv Y."/>
        </authorList>
    </citation>
    <scope>NUCLEOTIDE SEQUENCE [LARGE SCALE GENOMIC DNA]</scope>
    <source>
        <strain evidence="4 5">GDMCC 1.1325</strain>
    </source>
</reference>
<dbReference type="OrthoDB" id="923517at2"/>
<comment type="caution">
    <text evidence="4">The sequence shown here is derived from an EMBL/GenBank/DDBJ whole genome shotgun (WGS) entry which is preliminary data.</text>
</comment>
<dbReference type="InterPro" id="IPR032508">
    <property type="entry name" value="FecR_C"/>
</dbReference>
<dbReference type="Gene3D" id="2.60.120.1440">
    <property type="match status" value="1"/>
</dbReference>
<accession>A0A365XP84</accession>